<evidence type="ECO:0000313" key="15">
    <source>
        <dbReference type="Proteomes" id="UP000663903"/>
    </source>
</evidence>
<dbReference type="Gene3D" id="3.55.50.30">
    <property type="match status" value="1"/>
</dbReference>
<evidence type="ECO:0000259" key="12">
    <source>
        <dbReference type="Pfam" id="PF00263"/>
    </source>
</evidence>
<gene>
    <name evidence="9 14" type="primary">sctC</name>
    <name evidence="14" type="ORF">J1M35_00785</name>
</gene>
<comment type="similarity">
    <text evidence="2 9">Belongs to the bacterial secretin family. T3SS SctC subfamily.</text>
</comment>
<feature type="chain" id="PRO_5038192771" description="Type 3 secretion system secretin" evidence="9">
    <location>
        <begin position="33"/>
        <end position="626"/>
    </location>
</feature>
<evidence type="ECO:0000313" key="14">
    <source>
        <dbReference type="EMBL" id="QTD45498.1"/>
    </source>
</evidence>
<dbReference type="PROSITE" id="PS00875">
    <property type="entry name" value="T2SP_D"/>
    <property type="match status" value="1"/>
</dbReference>
<evidence type="ECO:0000256" key="9">
    <source>
        <dbReference type="HAMAP-Rule" id="MF_02219"/>
    </source>
</evidence>
<keyword evidence="8 9" id="KW-0998">Cell outer membrane</keyword>
<dbReference type="InterPro" id="IPR050810">
    <property type="entry name" value="Bact_Secretion_Sys_Channel"/>
</dbReference>
<evidence type="ECO:0000256" key="11">
    <source>
        <dbReference type="SAM" id="MobiDB-lite"/>
    </source>
</evidence>
<keyword evidence="6 9" id="KW-0811">Translocation</keyword>
<organism evidence="14 15">
    <name type="scientific">Ottowia testudinis</name>
    <dbReference type="NCBI Taxonomy" id="2816950"/>
    <lineage>
        <taxon>Bacteria</taxon>
        <taxon>Pseudomonadati</taxon>
        <taxon>Pseudomonadota</taxon>
        <taxon>Betaproteobacteria</taxon>
        <taxon>Burkholderiales</taxon>
        <taxon>Comamonadaceae</taxon>
        <taxon>Ottowia</taxon>
    </lineage>
</organism>
<keyword evidence="5 9" id="KW-0653">Protein transport</keyword>
<dbReference type="InterPro" id="IPR004845">
    <property type="entry name" value="T2SS_GspD_CS"/>
</dbReference>
<feature type="compositionally biased region" description="Basic and acidic residues" evidence="11">
    <location>
        <begin position="600"/>
        <end position="611"/>
    </location>
</feature>
<dbReference type="RefSeq" id="WP_208009246.1">
    <property type="nucleotide sequence ID" value="NZ_CP071796.1"/>
</dbReference>
<comment type="subcellular location">
    <subcellularLocation>
        <location evidence="1 9 10">Cell outer membrane</location>
    </subcellularLocation>
</comment>
<comment type="function">
    <text evidence="9">Component of the type III secretion system (T3SS), also called injectisome, which is used to inject bacterial effector proteins into eukaryotic host cells. Forms a ring-shaped multimeric structure with an apparent central pore in the outer membrane.</text>
</comment>
<feature type="region of interest" description="Disordered" evidence="11">
    <location>
        <begin position="576"/>
        <end position="626"/>
    </location>
</feature>
<evidence type="ECO:0000256" key="2">
    <source>
        <dbReference type="ARBA" id="ARBA00007032"/>
    </source>
</evidence>
<evidence type="ECO:0000259" key="13">
    <source>
        <dbReference type="Pfam" id="PF03958"/>
    </source>
</evidence>
<dbReference type="HAMAP" id="MF_02219">
    <property type="entry name" value="Type_III_secretin"/>
    <property type="match status" value="1"/>
</dbReference>
<dbReference type="Pfam" id="PF00263">
    <property type="entry name" value="Secretin"/>
    <property type="match status" value="1"/>
</dbReference>
<keyword evidence="4 9" id="KW-0732">Signal</keyword>
<evidence type="ECO:0000256" key="5">
    <source>
        <dbReference type="ARBA" id="ARBA00022927"/>
    </source>
</evidence>
<feature type="domain" description="Type II/III secretion system secretin-like" evidence="12">
    <location>
        <begin position="414"/>
        <end position="572"/>
    </location>
</feature>
<dbReference type="Pfam" id="PF03958">
    <property type="entry name" value="Secretin_N"/>
    <property type="match status" value="1"/>
</dbReference>
<accession>A0A975H339</accession>
<dbReference type="AlphaFoldDB" id="A0A975H339"/>
<dbReference type="InterPro" id="IPR004846">
    <property type="entry name" value="T2SS/T3SS_dom"/>
</dbReference>
<dbReference type="PRINTS" id="PR01337">
    <property type="entry name" value="TYPE3OMGPROT"/>
</dbReference>
<dbReference type="KEGG" id="otd:J1M35_00785"/>
<evidence type="ECO:0000256" key="10">
    <source>
        <dbReference type="RuleBase" id="RU004004"/>
    </source>
</evidence>
<dbReference type="GO" id="GO:0015627">
    <property type="term" value="C:type II protein secretion system complex"/>
    <property type="evidence" value="ECO:0007669"/>
    <property type="project" value="TreeGrafter"/>
</dbReference>
<feature type="signal peptide" evidence="9">
    <location>
        <begin position="1"/>
        <end position="32"/>
    </location>
</feature>
<dbReference type="Proteomes" id="UP000663903">
    <property type="component" value="Chromosome"/>
</dbReference>
<dbReference type="InterPro" id="IPR038591">
    <property type="entry name" value="NolW-like_sf"/>
</dbReference>
<feature type="domain" description="NolW-like" evidence="13">
    <location>
        <begin position="185"/>
        <end position="336"/>
    </location>
</feature>
<evidence type="ECO:0000256" key="6">
    <source>
        <dbReference type="ARBA" id="ARBA00023010"/>
    </source>
</evidence>
<dbReference type="EMBL" id="CP071796">
    <property type="protein sequence ID" value="QTD45498.1"/>
    <property type="molecule type" value="Genomic_DNA"/>
</dbReference>
<keyword evidence="7 9" id="KW-0472">Membrane</keyword>
<evidence type="ECO:0000256" key="3">
    <source>
        <dbReference type="ARBA" id="ARBA00022448"/>
    </source>
</evidence>
<dbReference type="PANTHER" id="PTHR30332:SF5">
    <property type="entry name" value="SPI-1 TYPE 3 SECRETION SYSTEM SECRETIN"/>
    <property type="match status" value="1"/>
</dbReference>
<dbReference type="InterPro" id="IPR005644">
    <property type="entry name" value="NolW-like"/>
</dbReference>
<name>A0A975H339_9BURK</name>
<dbReference type="Gene3D" id="3.30.1370.120">
    <property type="match status" value="2"/>
</dbReference>
<comment type="subunit">
    <text evidence="9">The core secretion machinery of the T3SS is composed of approximately 20 different proteins, including cytoplasmic components, a base, an export apparatus and a needle. This subunit is part of the base, which anchors the injectisome in the bacterial cell envelope. Forms a stable homooligomeric complex.</text>
</comment>
<evidence type="ECO:0000256" key="1">
    <source>
        <dbReference type="ARBA" id="ARBA00004442"/>
    </source>
</evidence>
<dbReference type="PANTHER" id="PTHR30332">
    <property type="entry name" value="PROBABLE GENERAL SECRETION PATHWAY PROTEIN D"/>
    <property type="match status" value="1"/>
</dbReference>
<evidence type="ECO:0000256" key="8">
    <source>
        <dbReference type="ARBA" id="ARBA00023237"/>
    </source>
</evidence>
<evidence type="ECO:0000256" key="7">
    <source>
        <dbReference type="ARBA" id="ARBA00023136"/>
    </source>
</evidence>
<dbReference type="InterPro" id="IPR003522">
    <property type="entry name" value="T3SS_OM_pore_YscC"/>
</dbReference>
<feature type="region of interest" description="Disordered" evidence="11">
    <location>
        <begin position="224"/>
        <end position="246"/>
    </location>
</feature>
<dbReference type="NCBIfam" id="TIGR02516">
    <property type="entry name" value="type_III_yscC"/>
    <property type="match status" value="1"/>
</dbReference>
<dbReference type="GO" id="GO:0030257">
    <property type="term" value="C:type III protein secretion system complex"/>
    <property type="evidence" value="ECO:0007669"/>
    <property type="project" value="UniProtKB-UniRule"/>
</dbReference>
<dbReference type="GO" id="GO:0030254">
    <property type="term" value="P:protein secretion by the type III secretion system"/>
    <property type="evidence" value="ECO:0007669"/>
    <property type="project" value="UniProtKB-UniRule"/>
</dbReference>
<dbReference type="GO" id="GO:0009279">
    <property type="term" value="C:cell outer membrane"/>
    <property type="evidence" value="ECO:0007669"/>
    <property type="project" value="UniProtKB-SubCell"/>
</dbReference>
<reference evidence="14" key="1">
    <citation type="submission" date="2021-03" db="EMBL/GenBank/DDBJ databases">
        <title>Ottowia sp. 27C isolated from the cloaca of a Giant Asian pond turtle (Heosemys grandis).</title>
        <authorList>
            <person name="Spergser J."/>
            <person name="Busse H.-J."/>
        </authorList>
    </citation>
    <scope>NUCLEOTIDE SEQUENCE</scope>
    <source>
        <strain evidence="14">27C</strain>
    </source>
</reference>
<sequence precursor="true">MGIAGGCGASGWRKLLAGCVLGTALVAGMAQAAPIPLEGRQVDMTAREQPIASFLQDFFGTLDMPVSVSSNAKGAVNGVFRGPADRVLANILRSFGLMAYYDGAVVHVYTPGEISTRTFAMRQGNASAVIGTARDMHLTDARNTLRVSENGALIASGNKRFVEMVGELASGQQSQATTMAPLGFKVYYLRYAWAHDVTAQFGGGTTVIPGVASILRALLTTSSRSSAPPPLTQFRSGAEQSLRDQGLRRQGTLGAQGANPMMPTADTVQQAWGGRPGGVEVAVVDARMLEGLRETQGSSQARVEADTRLNAVIVRDMPDRLPYYDELIKSLDVEPQAIEIESTIIDLSTDKLRELGINWRFSGDRASFLFGNGTRSDTSLLGTTPVQDITPLGQGGFLSLVLGGRNNFIARINALQNQGVARVVSSPQIMTLSNVEALFDNNRSFYVRVAGREEVDLFKVSAGTTLRVTPHVFQDGKDVRIKLLVQIEDGQISTTEQVDQIPVVERSSINTQALIVAGESLLIGGMVRERTYQGVTKVPFLGDIPLLGHLFKTNKDGAERVERLFLISPRLVPARRPMSATAPTGPQRPGGAVAVPPMPAHEEPAWLKRQDGATPKPSDQPAAGEQ</sequence>
<protein>
    <recommendedName>
        <fullName evidence="9">Type 3 secretion system secretin</fullName>
        <shortName evidence="9">T3SS secretin</shortName>
    </recommendedName>
</protein>
<keyword evidence="15" id="KW-1185">Reference proteome</keyword>
<keyword evidence="3 9" id="KW-0813">Transport</keyword>
<evidence type="ECO:0000256" key="4">
    <source>
        <dbReference type="ARBA" id="ARBA00022729"/>
    </source>
</evidence>
<proteinExistence type="inferred from homology"/>